<feature type="transmembrane region" description="Helical" evidence="1">
    <location>
        <begin position="49"/>
        <end position="74"/>
    </location>
</feature>
<feature type="domain" description="DUF1648" evidence="2">
    <location>
        <begin position="28"/>
        <end position="62"/>
    </location>
</feature>
<dbReference type="InterPro" id="IPR012867">
    <property type="entry name" value="DUF1648"/>
</dbReference>
<evidence type="ECO:0000256" key="1">
    <source>
        <dbReference type="SAM" id="Phobius"/>
    </source>
</evidence>
<dbReference type="Proteomes" id="UP000703315">
    <property type="component" value="Unassembled WGS sequence"/>
</dbReference>
<keyword evidence="1" id="KW-0812">Transmembrane</keyword>
<protein>
    <submittedName>
        <fullName evidence="3">DUF1648 domain-containing protein</fullName>
    </submittedName>
</protein>
<feature type="transmembrane region" description="Helical" evidence="1">
    <location>
        <begin position="86"/>
        <end position="106"/>
    </location>
</feature>
<feature type="transmembrane region" description="Helical" evidence="1">
    <location>
        <begin position="118"/>
        <end position="142"/>
    </location>
</feature>
<keyword evidence="1" id="KW-1133">Transmembrane helix</keyword>
<sequence>MTWRMYSIIVLLPLVAMTVVATLRPLQWISLVPDPMATHFDAEGNPDGFSSPITSIALITGINLVVVIAVVLGLRLKFLTGLQGRFLSGSAAFTVVLISVLQLELFKSQSSLTVATEASFPLSVMGMTLGFAAIAGISIGLVPTPAPSATHQTTPEHSSAQSTPEDLTWRSVEMMHPGVQFVVLLAIAGVLGFLTLVPGWISLVIAVVTVILVIATWGWRISGAGTGLITRAGSGLRITRTNGQVLEISTQDAVTAANLLNYYGQRETAQ</sequence>
<feature type="transmembrane region" description="Helical" evidence="1">
    <location>
        <begin position="178"/>
        <end position="194"/>
    </location>
</feature>
<evidence type="ECO:0000313" key="3">
    <source>
        <dbReference type="EMBL" id="HJF15203.1"/>
    </source>
</evidence>
<dbReference type="EMBL" id="DYXC01000117">
    <property type="protein sequence ID" value="HJF15203.1"/>
    <property type="molecule type" value="Genomic_DNA"/>
</dbReference>
<organism evidence="3 4">
    <name type="scientific">Enteractinococcus helveticum</name>
    <dbReference type="NCBI Taxonomy" id="1837282"/>
    <lineage>
        <taxon>Bacteria</taxon>
        <taxon>Bacillati</taxon>
        <taxon>Actinomycetota</taxon>
        <taxon>Actinomycetes</taxon>
        <taxon>Micrococcales</taxon>
        <taxon>Micrococcaceae</taxon>
    </lineage>
</organism>
<feature type="transmembrane region" description="Helical" evidence="1">
    <location>
        <begin position="200"/>
        <end position="219"/>
    </location>
</feature>
<dbReference type="RefSeq" id="WP_303906890.1">
    <property type="nucleotide sequence ID" value="NZ_DYXC01000117.1"/>
</dbReference>
<name>A0A921K851_9MICC</name>
<comment type="caution">
    <text evidence="3">The sequence shown here is derived from an EMBL/GenBank/DDBJ whole genome shotgun (WGS) entry which is preliminary data.</text>
</comment>
<evidence type="ECO:0000313" key="4">
    <source>
        <dbReference type="Proteomes" id="UP000703315"/>
    </source>
</evidence>
<accession>A0A921K851</accession>
<evidence type="ECO:0000259" key="2">
    <source>
        <dbReference type="Pfam" id="PF07853"/>
    </source>
</evidence>
<reference evidence="3" key="1">
    <citation type="journal article" date="2021" name="PeerJ">
        <title>Extensive microbial diversity within the chicken gut microbiome revealed by metagenomics and culture.</title>
        <authorList>
            <person name="Gilroy R."/>
            <person name="Ravi A."/>
            <person name="Getino M."/>
            <person name="Pursley I."/>
            <person name="Horton D.L."/>
            <person name="Alikhan N.F."/>
            <person name="Baker D."/>
            <person name="Gharbi K."/>
            <person name="Hall N."/>
            <person name="Watson M."/>
            <person name="Adriaenssens E.M."/>
            <person name="Foster-Nyarko E."/>
            <person name="Jarju S."/>
            <person name="Secka A."/>
            <person name="Antonio M."/>
            <person name="Oren A."/>
            <person name="Chaudhuri R.R."/>
            <person name="La Ragione R."/>
            <person name="Hildebrand F."/>
            <person name="Pallen M.J."/>
        </authorList>
    </citation>
    <scope>NUCLEOTIDE SEQUENCE</scope>
    <source>
        <strain evidence="3">ChiHjej13B12-14962</strain>
    </source>
</reference>
<dbReference type="AlphaFoldDB" id="A0A921K851"/>
<proteinExistence type="predicted"/>
<dbReference type="Pfam" id="PF07853">
    <property type="entry name" value="DUF1648"/>
    <property type="match status" value="1"/>
</dbReference>
<reference evidence="3" key="2">
    <citation type="submission" date="2021-09" db="EMBL/GenBank/DDBJ databases">
        <authorList>
            <person name="Gilroy R."/>
        </authorList>
    </citation>
    <scope>NUCLEOTIDE SEQUENCE</scope>
    <source>
        <strain evidence="3">ChiHjej13B12-14962</strain>
    </source>
</reference>
<keyword evidence="1" id="KW-0472">Membrane</keyword>
<gene>
    <name evidence="3" type="ORF">K8V32_10450</name>
</gene>